<dbReference type="Gene3D" id="3.40.50.1820">
    <property type="entry name" value="alpha/beta hydrolase"/>
    <property type="match status" value="1"/>
</dbReference>
<organism evidence="2 3">
    <name type="scientific">Actinomadura viridis</name>
    <dbReference type="NCBI Taxonomy" id="58110"/>
    <lineage>
        <taxon>Bacteria</taxon>
        <taxon>Bacillati</taxon>
        <taxon>Actinomycetota</taxon>
        <taxon>Actinomycetes</taxon>
        <taxon>Streptosporangiales</taxon>
        <taxon>Thermomonosporaceae</taxon>
        <taxon>Actinomadura</taxon>
    </lineage>
</organism>
<evidence type="ECO:0000313" key="2">
    <source>
        <dbReference type="EMBL" id="MBG6092578.1"/>
    </source>
</evidence>
<dbReference type="PANTHER" id="PTHR43433:SF5">
    <property type="entry name" value="AB HYDROLASE-1 DOMAIN-CONTAINING PROTEIN"/>
    <property type="match status" value="1"/>
</dbReference>
<dbReference type="RefSeq" id="WP_197014739.1">
    <property type="nucleotide sequence ID" value="NZ_BAABES010000009.1"/>
</dbReference>
<dbReference type="Proteomes" id="UP000614047">
    <property type="component" value="Unassembled WGS sequence"/>
</dbReference>
<dbReference type="PANTHER" id="PTHR43433">
    <property type="entry name" value="HYDROLASE, ALPHA/BETA FOLD FAMILY PROTEIN"/>
    <property type="match status" value="1"/>
</dbReference>
<dbReference type="InterPro" id="IPR050471">
    <property type="entry name" value="AB_hydrolase"/>
</dbReference>
<evidence type="ECO:0000259" key="1">
    <source>
        <dbReference type="Pfam" id="PF12697"/>
    </source>
</evidence>
<keyword evidence="3" id="KW-1185">Reference proteome</keyword>
<dbReference type="AlphaFoldDB" id="A0A931DPY8"/>
<dbReference type="InterPro" id="IPR000073">
    <property type="entry name" value="AB_hydrolase_1"/>
</dbReference>
<dbReference type="InterPro" id="IPR029058">
    <property type="entry name" value="AB_hydrolase_fold"/>
</dbReference>
<dbReference type="Pfam" id="PF12697">
    <property type="entry name" value="Abhydrolase_6"/>
    <property type="match status" value="1"/>
</dbReference>
<protein>
    <submittedName>
        <fullName evidence="2">Pimeloyl-ACP methyl ester carboxylesterase</fullName>
    </submittedName>
</protein>
<proteinExistence type="predicted"/>
<dbReference type="GO" id="GO:0003824">
    <property type="term" value="F:catalytic activity"/>
    <property type="evidence" value="ECO:0007669"/>
    <property type="project" value="UniProtKB-ARBA"/>
</dbReference>
<comment type="caution">
    <text evidence="2">The sequence shown here is derived from an EMBL/GenBank/DDBJ whole genome shotgun (WGS) entry which is preliminary data.</text>
</comment>
<gene>
    <name evidence="2" type="ORF">IW256_006691</name>
</gene>
<evidence type="ECO:0000313" key="3">
    <source>
        <dbReference type="Proteomes" id="UP000614047"/>
    </source>
</evidence>
<accession>A0A931DPY8</accession>
<sequence length="261" mass="27285">MTDFVTSADGTRIAFDRLGEGPPVVLVSGMFCHRESTRALAERLAHRFTVVNYDRRGRGESGDTAPYDVAREIEDLGALIAAVGGRAAVYGHSSGAALALNATAAGLPVPRLVLHEPPYGGDGEEEKRSARELARNVLAAIAEDRRSDAIKVFMTASGMPPEMAEGPAADPGMLAVASTMAYDFAVMGNADTGGTIPEHLVRAVGVPTLMIAGGASPGFFRETAVRIARLLPDGRYTELEGQDHGAPAEAVEPVVAEFLAG</sequence>
<feature type="domain" description="AB hydrolase-1" evidence="1">
    <location>
        <begin position="24"/>
        <end position="256"/>
    </location>
</feature>
<reference evidence="2" key="1">
    <citation type="submission" date="2020-11" db="EMBL/GenBank/DDBJ databases">
        <title>Sequencing the genomes of 1000 actinobacteria strains.</title>
        <authorList>
            <person name="Klenk H.-P."/>
        </authorList>
    </citation>
    <scope>NUCLEOTIDE SEQUENCE</scope>
    <source>
        <strain evidence="2">DSM 43175</strain>
    </source>
</reference>
<dbReference type="EMBL" id="JADOUA010000001">
    <property type="protein sequence ID" value="MBG6092578.1"/>
    <property type="molecule type" value="Genomic_DNA"/>
</dbReference>
<name>A0A931DPY8_9ACTN</name>
<dbReference type="SUPFAM" id="SSF53474">
    <property type="entry name" value="alpha/beta-Hydrolases"/>
    <property type="match status" value="1"/>
</dbReference>